<reference evidence="2 3" key="1">
    <citation type="submission" date="2021-02" db="EMBL/GenBank/DDBJ databases">
        <authorList>
            <person name="Han P."/>
        </authorList>
    </citation>
    <scope>NUCLEOTIDE SEQUENCE [LARGE SCALE GENOMIC DNA]</scope>
    <source>
        <strain evidence="2">Candidatus Nitrospira sp. ZN2</strain>
    </source>
</reference>
<dbReference type="Proteomes" id="UP000675880">
    <property type="component" value="Unassembled WGS sequence"/>
</dbReference>
<evidence type="ECO:0000256" key="1">
    <source>
        <dbReference type="SAM" id="MobiDB-lite"/>
    </source>
</evidence>
<evidence type="ECO:0000313" key="3">
    <source>
        <dbReference type="Proteomes" id="UP000675880"/>
    </source>
</evidence>
<evidence type="ECO:0000313" key="2">
    <source>
        <dbReference type="EMBL" id="CAE6742317.1"/>
    </source>
</evidence>
<accession>A0ABM8RAL3</accession>
<feature type="region of interest" description="Disordered" evidence="1">
    <location>
        <begin position="1"/>
        <end position="27"/>
    </location>
</feature>
<gene>
    <name evidence="2" type="ORF">NSPZN2_150040</name>
</gene>
<dbReference type="EMBL" id="CAJNBJ010000007">
    <property type="protein sequence ID" value="CAE6742317.1"/>
    <property type="molecule type" value="Genomic_DNA"/>
</dbReference>
<organism evidence="2 3">
    <name type="scientific">Nitrospira defluvii</name>
    <dbReference type="NCBI Taxonomy" id="330214"/>
    <lineage>
        <taxon>Bacteria</taxon>
        <taxon>Pseudomonadati</taxon>
        <taxon>Nitrospirota</taxon>
        <taxon>Nitrospiria</taxon>
        <taxon>Nitrospirales</taxon>
        <taxon>Nitrospiraceae</taxon>
        <taxon>Nitrospira</taxon>
    </lineage>
</organism>
<sequence>MPEEDRVNAAHHRAVPHPVPSPYPTGAVQDCGRPPALGSRIPVRWREKGELSAFQDQGSAAGHRTSTSPHVLHDRAMLPTNSSVASSHPTIRRGR</sequence>
<feature type="compositionally biased region" description="Polar residues" evidence="1">
    <location>
        <begin position="54"/>
        <end position="69"/>
    </location>
</feature>
<proteinExistence type="predicted"/>
<feature type="region of interest" description="Disordered" evidence="1">
    <location>
        <begin position="49"/>
        <end position="95"/>
    </location>
</feature>
<keyword evidence="3" id="KW-1185">Reference proteome</keyword>
<name>A0ABM8RAL3_9BACT</name>
<protein>
    <submittedName>
        <fullName evidence="2">Uncharacterized protein</fullName>
    </submittedName>
</protein>
<comment type="caution">
    <text evidence="2">The sequence shown here is derived from an EMBL/GenBank/DDBJ whole genome shotgun (WGS) entry which is preliminary data.</text>
</comment>
<feature type="compositionally biased region" description="Polar residues" evidence="1">
    <location>
        <begin position="79"/>
        <end position="89"/>
    </location>
</feature>